<dbReference type="GO" id="GO:0008237">
    <property type="term" value="F:metallopeptidase activity"/>
    <property type="evidence" value="ECO:0007669"/>
    <property type="project" value="UniProtKB-KW"/>
</dbReference>
<feature type="domain" description="JAB" evidence="6">
    <location>
        <begin position="8"/>
        <end position="90"/>
    </location>
</feature>
<reference evidence="7 8" key="1">
    <citation type="submission" date="2016-10" db="EMBL/GenBank/DDBJ databases">
        <authorList>
            <person name="de Groot N.N."/>
        </authorList>
    </citation>
    <scope>NUCLEOTIDE SEQUENCE [LARGE SCALE GENOMIC DNA]</scope>
    <source>
        <strain evidence="7 8">GAS232</strain>
    </source>
</reference>
<dbReference type="Pfam" id="PF14464">
    <property type="entry name" value="Prok-JAB"/>
    <property type="match status" value="1"/>
</dbReference>
<evidence type="ECO:0000256" key="2">
    <source>
        <dbReference type="ARBA" id="ARBA00022723"/>
    </source>
</evidence>
<evidence type="ECO:0000256" key="5">
    <source>
        <dbReference type="ARBA" id="ARBA00023049"/>
    </source>
</evidence>
<dbReference type="AlphaFoldDB" id="A0A1G7GBT4"/>
<sequence>MQHQQTSPFANEAGGQLFARISPSCISILRATGPRPTDHRTRYGYIPDHTKEQNEINEMFKEGLLFIGDWHTHPQKIPSPSRSDQLSIRNVFRGSRHHLPALLLLIAGTEGFPAGLHLSFHSADTDIKLEPI</sequence>
<gene>
    <name evidence="7" type="ORF">SAMN05444167_0641</name>
</gene>
<dbReference type="SUPFAM" id="SSF102712">
    <property type="entry name" value="JAB1/MPN domain"/>
    <property type="match status" value="1"/>
</dbReference>
<dbReference type="InterPro" id="IPR028090">
    <property type="entry name" value="JAB_dom_prok"/>
</dbReference>
<protein>
    <submittedName>
        <fullName evidence="7">Integrative and conjugative element protein, VC0181 family</fullName>
    </submittedName>
</protein>
<dbReference type="Proteomes" id="UP000182427">
    <property type="component" value="Chromosome I"/>
</dbReference>
<name>A0A1G7GBT4_9BACT</name>
<keyword evidence="1" id="KW-0645">Protease</keyword>
<dbReference type="GO" id="GO:0046872">
    <property type="term" value="F:metal ion binding"/>
    <property type="evidence" value="ECO:0007669"/>
    <property type="project" value="UniProtKB-KW"/>
</dbReference>
<keyword evidence="3" id="KW-0378">Hydrolase</keyword>
<keyword evidence="2" id="KW-0479">Metal-binding</keyword>
<keyword evidence="4" id="KW-0862">Zinc</keyword>
<evidence type="ECO:0000256" key="4">
    <source>
        <dbReference type="ARBA" id="ARBA00022833"/>
    </source>
</evidence>
<proteinExistence type="predicted"/>
<organism evidence="7 8">
    <name type="scientific">Terriglobus roseus</name>
    <dbReference type="NCBI Taxonomy" id="392734"/>
    <lineage>
        <taxon>Bacteria</taxon>
        <taxon>Pseudomonadati</taxon>
        <taxon>Acidobacteriota</taxon>
        <taxon>Terriglobia</taxon>
        <taxon>Terriglobales</taxon>
        <taxon>Acidobacteriaceae</taxon>
        <taxon>Terriglobus</taxon>
    </lineage>
</organism>
<evidence type="ECO:0000313" key="8">
    <source>
        <dbReference type="Proteomes" id="UP000182427"/>
    </source>
</evidence>
<dbReference type="GO" id="GO:0006508">
    <property type="term" value="P:proteolysis"/>
    <property type="evidence" value="ECO:0007669"/>
    <property type="project" value="UniProtKB-KW"/>
</dbReference>
<evidence type="ECO:0000256" key="1">
    <source>
        <dbReference type="ARBA" id="ARBA00022670"/>
    </source>
</evidence>
<dbReference type="EMBL" id="LT629690">
    <property type="protein sequence ID" value="SDE85586.1"/>
    <property type="molecule type" value="Genomic_DNA"/>
</dbReference>
<evidence type="ECO:0000256" key="3">
    <source>
        <dbReference type="ARBA" id="ARBA00022801"/>
    </source>
</evidence>
<accession>A0A1G7GBT4</accession>
<evidence type="ECO:0000313" key="7">
    <source>
        <dbReference type="EMBL" id="SDE85586.1"/>
    </source>
</evidence>
<keyword evidence="8" id="KW-1185">Reference proteome</keyword>
<evidence type="ECO:0000259" key="6">
    <source>
        <dbReference type="Pfam" id="PF14464"/>
    </source>
</evidence>
<dbReference type="Gene3D" id="3.40.140.10">
    <property type="entry name" value="Cytidine Deaminase, domain 2"/>
    <property type="match status" value="1"/>
</dbReference>
<keyword evidence="5" id="KW-0482">Metalloprotease</keyword>